<dbReference type="GO" id="GO:0031507">
    <property type="term" value="P:heterochromatin formation"/>
    <property type="evidence" value="ECO:0007669"/>
    <property type="project" value="TreeGrafter"/>
</dbReference>
<sequence length="494" mass="57224">MPRTGERDLIQTLNNRLQDYIEKVKSSSEQEDLEPRLDELVRNRDNDIDSIKSNYAENLMAARRTLDETAKEKAQYQLHSISLKTQIEKAKLNIARLKSENAETDNKLKQIDAETERAEQEKLEAENEKEELEKKKITLEAAIQSKRHLIDEAKLARVDTQNKLQTQREEVEFSRKLLQSETEHEEHLKDQLIAHFGKSEADLQADIQQRLEVAISNLTARTQKDLLNYRDDLETHFSDKKHSLEQDIELLQERIEVIQKEIQRLSHLQSSCDKRETSIRERMKFLNVKLQQQKDLIEVDIQSHAEKKRDLEETALSIEQNYLQQIEELRGLLELRNGLDLEVETYKRMLNDEERRLSIRLVHICNEGDQYTTDNPTTSVNNEFSCSFVISQVDSTGKFVEITNPSDTLLSLANHKIRNSAGDSEQVYKFHQRHRIAPGGAMKVWAHCPEAVRDPPNDIIWKKGSAWNIAAGQIELLNEAGEVISSYEKDAPLT</sequence>
<keyword evidence="8" id="KW-1185">Reference proteome</keyword>
<keyword evidence="3 5" id="KW-0175">Coiled coil</keyword>
<dbReference type="GO" id="GO:0006998">
    <property type="term" value="P:nuclear envelope organization"/>
    <property type="evidence" value="ECO:0007669"/>
    <property type="project" value="TreeGrafter"/>
</dbReference>
<evidence type="ECO:0000256" key="5">
    <source>
        <dbReference type="SAM" id="Coils"/>
    </source>
</evidence>
<feature type="coiled-coil region" evidence="5">
    <location>
        <begin position="294"/>
        <end position="356"/>
    </location>
</feature>
<dbReference type="GO" id="GO:0051664">
    <property type="term" value="P:nuclear pore localization"/>
    <property type="evidence" value="ECO:0007669"/>
    <property type="project" value="TreeGrafter"/>
</dbReference>
<comment type="caution">
    <text evidence="7">The sequence shown here is derived from an EMBL/GenBank/DDBJ whole genome shotgun (WGS) entry which is preliminary data.</text>
</comment>
<comment type="subcellular location">
    <subcellularLocation>
        <location evidence="1">Nucleus</location>
    </subcellularLocation>
</comment>
<dbReference type="PANTHER" id="PTHR45721:SF11">
    <property type="entry name" value="LAMIN DM0-RELATED"/>
    <property type="match status" value="1"/>
</dbReference>
<evidence type="ECO:0000313" key="7">
    <source>
        <dbReference type="EMBL" id="KAI6651608.1"/>
    </source>
</evidence>
<evidence type="ECO:0000256" key="4">
    <source>
        <dbReference type="ARBA" id="ARBA00023242"/>
    </source>
</evidence>
<dbReference type="GO" id="GO:0005200">
    <property type="term" value="F:structural constituent of cytoskeleton"/>
    <property type="evidence" value="ECO:0007669"/>
    <property type="project" value="TreeGrafter"/>
</dbReference>
<evidence type="ECO:0000259" key="6">
    <source>
        <dbReference type="PROSITE" id="PS51841"/>
    </source>
</evidence>
<dbReference type="SUPFAM" id="SSF64593">
    <property type="entry name" value="Intermediate filament protein, coiled coil region"/>
    <property type="match status" value="1"/>
</dbReference>
<evidence type="ECO:0000256" key="3">
    <source>
        <dbReference type="ARBA" id="ARBA00023054"/>
    </source>
</evidence>
<dbReference type="InterPro" id="IPR039008">
    <property type="entry name" value="IF_rod_dom"/>
</dbReference>
<proteinExistence type="predicted"/>
<dbReference type="AlphaFoldDB" id="A0AAV7JS83"/>
<feature type="coiled-coil region" evidence="5">
    <location>
        <begin position="10"/>
        <end position="170"/>
    </location>
</feature>
<reference evidence="7 8" key="1">
    <citation type="journal article" date="2023" name="BMC Biol.">
        <title>The compact genome of the sponge Oopsacas minuta (Hexactinellida) is lacking key metazoan core genes.</title>
        <authorList>
            <person name="Santini S."/>
            <person name="Schenkelaars Q."/>
            <person name="Jourda C."/>
            <person name="Duchesne M."/>
            <person name="Belahbib H."/>
            <person name="Rocher C."/>
            <person name="Selva M."/>
            <person name="Riesgo A."/>
            <person name="Vervoort M."/>
            <person name="Leys S.P."/>
            <person name="Kodjabachian L."/>
            <person name="Le Bivic A."/>
            <person name="Borchiellini C."/>
            <person name="Claverie J.M."/>
            <person name="Renard E."/>
        </authorList>
    </citation>
    <scope>NUCLEOTIDE SEQUENCE [LARGE SCALE GENOMIC DNA]</scope>
    <source>
        <strain evidence="7">SPO-2</strain>
    </source>
</reference>
<gene>
    <name evidence="7" type="ORF">LOD99_4859</name>
</gene>
<dbReference type="GO" id="GO:0005882">
    <property type="term" value="C:intermediate filament"/>
    <property type="evidence" value="ECO:0007669"/>
    <property type="project" value="UniProtKB-KW"/>
</dbReference>
<keyword evidence="2" id="KW-0403">Intermediate filament</keyword>
<evidence type="ECO:0000256" key="1">
    <source>
        <dbReference type="ARBA" id="ARBA00004123"/>
    </source>
</evidence>
<accession>A0AAV7JS83</accession>
<dbReference type="Pfam" id="PF00932">
    <property type="entry name" value="LTD"/>
    <property type="match status" value="1"/>
</dbReference>
<organism evidence="7 8">
    <name type="scientific">Oopsacas minuta</name>
    <dbReference type="NCBI Taxonomy" id="111878"/>
    <lineage>
        <taxon>Eukaryota</taxon>
        <taxon>Metazoa</taxon>
        <taxon>Porifera</taxon>
        <taxon>Hexactinellida</taxon>
        <taxon>Hexasterophora</taxon>
        <taxon>Lyssacinosida</taxon>
        <taxon>Leucopsacidae</taxon>
        <taxon>Oopsacas</taxon>
    </lineage>
</organism>
<dbReference type="Proteomes" id="UP001165289">
    <property type="component" value="Unassembled WGS sequence"/>
</dbReference>
<dbReference type="GO" id="GO:0005652">
    <property type="term" value="C:nuclear lamina"/>
    <property type="evidence" value="ECO:0007669"/>
    <property type="project" value="TreeGrafter"/>
</dbReference>
<dbReference type="InterPro" id="IPR001322">
    <property type="entry name" value="Lamin_tail_dom"/>
</dbReference>
<keyword evidence="4" id="KW-0539">Nucleus</keyword>
<evidence type="ECO:0000313" key="8">
    <source>
        <dbReference type="Proteomes" id="UP001165289"/>
    </source>
</evidence>
<dbReference type="PROSITE" id="PS51841">
    <property type="entry name" value="LTD"/>
    <property type="match status" value="1"/>
</dbReference>
<dbReference type="EMBL" id="JAKMXF010000302">
    <property type="protein sequence ID" value="KAI6651608.1"/>
    <property type="molecule type" value="Genomic_DNA"/>
</dbReference>
<protein>
    <submittedName>
        <fullName evidence="7">Hau-lamin2</fullName>
    </submittedName>
</protein>
<name>A0AAV7JS83_9METZ</name>
<feature type="domain" description="LTD" evidence="6">
    <location>
        <begin position="376"/>
        <end position="494"/>
    </location>
</feature>
<feature type="coiled-coil region" evidence="5">
    <location>
        <begin position="241"/>
        <end position="268"/>
    </location>
</feature>
<dbReference type="GO" id="GO:0007097">
    <property type="term" value="P:nuclear migration"/>
    <property type="evidence" value="ECO:0007669"/>
    <property type="project" value="TreeGrafter"/>
</dbReference>
<dbReference type="Pfam" id="PF00038">
    <property type="entry name" value="Filament"/>
    <property type="match status" value="1"/>
</dbReference>
<dbReference type="PANTHER" id="PTHR45721">
    <property type="entry name" value="LAMIN DM0-RELATED"/>
    <property type="match status" value="1"/>
</dbReference>
<dbReference type="GO" id="GO:0090435">
    <property type="term" value="P:protein localization to nuclear envelope"/>
    <property type="evidence" value="ECO:0007669"/>
    <property type="project" value="TreeGrafter"/>
</dbReference>
<dbReference type="InterPro" id="IPR036415">
    <property type="entry name" value="Lamin_tail_dom_sf"/>
</dbReference>
<evidence type="ECO:0000256" key="2">
    <source>
        <dbReference type="ARBA" id="ARBA00022754"/>
    </source>
</evidence>
<dbReference type="SUPFAM" id="SSF74853">
    <property type="entry name" value="Lamin A/C globular tail domain"/>
    <property type="match status" value="1"/>
</dbReference>
<dbReference type="Gene3D" id="2.60.40.1260">
    <property type="entry name" value="Lamin Tail domain"/>
    <property type="match status" value="1"/>
</dbReference>